<keyword evidence="1" id="KW-0472">Membrane</keyword>
<feature type="transmembrane region" description="Helical" evidence="1">
    <location>
        <begin position="94"/>
        <end position="112"/>
    </location>
</feature>
<gene>
    <name evidence="2" type="primary">LOC100182868</name>
</gene>
<sequence length="236" mass="25230">MQTQVQVQSFNVQQTSPQEGREAAKMKKILRGLGITEAVIGMICCIMGILLMANVYSQPHYAYVSSYYYGSYPSYTSGYRSSLKRLYLVNLGEGLWSGIWILIAGILGAACGKKTVTPCLLNSYLAFSIVASIFAINMFGINVPFAIIYSSPYQRYSFGVGVEGTLAFLSFTAFVICIVSACYCCCASMVITKSPSCCGTCCGSGIQPTGGYVVSTVGTNAGMQPVVQGSPMFVQG</sequence>
<evidence type="ECO:0000256" key="1">
    <source>
        <dbReference type="SAM" id="Phobius"/>
    </source>
</evidence>
<feature type="transmembrane region" description="Helical" evidence="1">
    <location>
        <begin position="167"/>
        <end position="186"/>
    </location>
</feature>
<dbReference type="PANTHER" id="PTHR23320">
    <property type="entry name" value="MEMBRANE-SPANNING 4-DOMAINS SUBFAMILY A MS4A -RELATED"/>
    <property type="match status" value="1"/>
</dbReference>
<dbReference type="AlphaFoldDB" id="A0A6F9DH72"/>
<dbReference type="EMBL" id="LR786900">
    <property type="protein sequence ID" value="CAB3262762.1"/>
    <property type="molecule type" value="mRNA"/>
</dbReference>
<feature type="transmembrane region" description="Helical" evidence="1">
    <location>
        <begin position="35"/>
        <end position="56"/>
    </location>
</feature>
<organism evidence="2">
    <name type="scientific">Phallusia mammillata</name>
    <dbReference type="NCBI Taxonomy" id="59560"/>
    <lineage>
        <taxon>Eukaryota</taxon>
        <taxon>Metazoa</taxon>
        <taxon>Chordata</taxon>
        <taxon>Tunicata</taxon>
        <taxon>Ascidiacea</taxon>
        <taxon>Phlebobranchia</taxon>
        <taxon>Ascidiidae</taxon>
        <taxon>Phallusia</taxon>
    </lineage>
</organism>
<keyword evidence="1" id="KW-1133">Transmembrane helix</keyword>
<evidence type="ECO:0000313" key="2">
    <source>
        <dbReference type="EMBL" id="CAB3262762.1"/>
    </source>
</evidence>
<dbReference type="PANTHER" id="PTHR23320:SF158">
    <property type="entry name" value="CREB-BINDING PROTEIN-LIKE ISOFORM X1"/>
    <property type="match status" value="1"/>
</dbReference>
<name>A0A6F9DH72_9ASCI</name>
<proteinExistence type="evidence at transcript level"/>
<accession>A0A6F9DH72</accession>
<reference evidence="2" key="1">
    <citation type="submission" date="2020-04" db="EMBL/GenBank/DDBJ databases">
        <authorList>
            <person name="Neveu A P."/>
        </authorList>
    </citation>
    <scope>NUCLEOTIDE SEQUENCE</scope>
    <source>
        <tissue evidence="2">Whole embryo</tissue>
    </source>
</reference>
<protein>
    <submittedName>
        <fullName evidence="2">Uncharacterized protein LOC100182868</fullName>
    </submittedName>
</protein>
<dbReference type="InterPro" id="IPR030417">
    <property type="entry name" value="MS4A"/>
</dbReference>
<keyword evidence="1" id="KW-0812">Transmembrane</keyword>
<feature type="transmembrane region" description="Helical" evidence="1">
    <location>
        <begin position="124"/>
        <end position="147"/>
    </location>
</feature>